<dbReference type="EMBL" id="CP012850">
    <property type="protein sequence ID" value="ALI37913.1"/>
    <property type="molecule type" value="Genomic_DNA"/>
</dbReference>
<name>A0A654M523_9ARCH</name>
<keyword evidence="6" id="KW-0949">S-adenosyl-L-methionine</keyword>
<dbReference type="RefSeq" id="WP_231100145.1">
    <property type="nucleotide sequence ID" value="NZ_CP012850.1"/>
</dbReference>
<dbReference type="InterPro" id="IPR029026">
    <property type="entry name" value="tRNA_m1G_MTases_N"/>
</dbReference>
<dbReference type="GO" id="GO:0070475">
    <property type="term" value="P:rRNA base methylation"/>
    <property type="evidence" value="ECO:0007669"/>
    <property type="project" value="InterPro"/>
</dbReference>
<keyword evidence="3" id="KW-0698">rRNA processing</keyword>
<evidence type="ECO:0000256" key="4">
    <source>
        <dbReference type="ARBA" id="ARBA00022603"/>
    </source>
</evidence>
<dbReference type="InterPro" id="IPR029028">
    <property type="entry name" value="Alpha/beta_knot_MTases"/>
</dbReference>
<dbReference type="InterPro" id="IPR005304">
    <property type="entry name" value="Rbsml_bgen_MeTrfase_EMG1/NEP1"/>
</dbReference>
<keyword evidence="2" id="KW-0690">Ribosome biogenesis</keyword>
<keyword evidence="4" id="KW-0489">Methyltransferase</keyword>
<dbReference type="GO" id="GO:0019843">
    <property type="term" value="F:rRNA binding"/>
    <property type="evidence" value="ECO:0007669"/>
    <property type="project" value="UniProtKB-KW"/>
</dbReference>
<comment type="similarity">
    <text evidence="1">Belongs to the class IV-like SAM-binding methyltransferase superfamily. RNA methyltransferase NEP1 family.</text>
</comment>
<accession>A0A654M523</accession>
<organism evidence="9 10">
    <name type="scientific">Candidatus Nitrosocosmicus oleophilus</name>
    <dbReference type="NCBI Taxonomy" id="1353260"/>
    <lineage>
        <taxon>Archaea</taxon>
        <taxon>Nitrososphaerota</taxon>
        <taxon>Nitrososphaeria</taxon>
        <taxon>Nitrososphaerales</taxon>
        <taxon>Nitrososphaeraceae</taxon>
        <taxon>Candidatus Nitrosocosmicus</taxon>
    </lineage>
</organism>
<dbReference type="SUPFAM" id="SSF75217">
    <property type="entry name" value="alpha/beta knot"/>
    <property type="match status" value="1"/>
</dbReference>
<dbReference type="PANTHER" id="PTHR12636:SF5">
    <property type="entry name" value="RIBOSOMAL RNA SMALL SUBUNIT METHYLTRANSFERASE NEP1"/>
    <property type="match status" value="1"/>
</dbReference>
<evidence type="ECO:0000256" key="5">
    <source>
        <dbReference type="ARBA" id="ARBA00022679"/>
    </source>
</evidence>
<dbReference type="KEGG" id="taa:NMY3_03732"/>
<evidence type="ECO:0000256" key="7">
    <source>
        <dbReference type="ARBA" id="ARBA00022730"/>
    </source>
</evidence>
<keyword evidence="5" id="KW-0808">Transferase</keyword>
<evidence type="ECO:0000313" key="10">
    <source>
        <dbReference type="Proteomes" id="UP000058925"/>
    </source>
</evidence>
<evidence type="ECO:0000256" key="6">
    <source>
        <dbReference type="ARBA" id="ARBA00022691"/>
    </source>
</evidence>
<dbReference type="AlphaFoldDB" id="A0A654M523"/>
<dbReference type="Proteomes" id="UP000058925">
    <property type="component" value="Chromosome"/>
</dbReference>
<dbReference type="PANTHER" id="PTHR12636">
    <property type="entry name" value="NEP1/MRA1"/>
    <property type="match status" value="1"/>
</dbReference>
<dbReference type="CDD" id="cd18088">
    <property type="entry name" value="Nep1-like"/>
    <property type="match status" value="1"/>
</dbReference>
<sequence>MLNLIIADTSLEIIPINVFKHQSLKKIRNSGKKPEEILLDRSLHHFAMMSAKLDEDYKRGRPDILHIALLNALATPLYIQNHLRVFIHTFDNNVILVGKNVRFPKSYFRFEGLMLNLFRDKKIVSEDGQLLLELRPNTNFGDLLKVFVKPEIVLGFSTTGTFKRLESIGADLASYSNGCVVIGGFPKGHFSKNIESYFDKKLSVSDMGLESQIVISRLLYEFEKNILV</sequence>
<dbReference type="Gene3D" id="3.40.1280.10">
    <property type="match status" value="1"/>
</dbReference>
<keyword evidence="7" id="KW-0699">rRNA-binding</keyword>
<proteinExistence type="inferred from homology"/>
<keyword evidence="8" id="KW-0694">RNA-binding</keyword>
<evidence type="ECO:0000256" key="3">
    <source>
        <dbReference type="ARBA" id="ARBA00022552"/>
    </source>
</evidence>
<evidence type="ECO:0000256" key="1">
    <source>
        <dbReference type="ARBA" id="ARBA00008115"/>
    </source>
</evidence>
<protein>
    <submittedName>
        <fullName evidence="9">Ribosome biogenesis protein</fullName>
    </submittedName>
</protein>
<evidence type="ECO:0000256" key="8">
    <source>
        <dbReference type="ARBA" id="ARBA00022884"/>
    </source>
</evidence>
<gene>
    <name evidence="9" type="ORF">NMY3_03732</name>
</gene>
<evidence type="ECO:0000313" key="9">
    <source>
        <dbReference type="EMBL" id="ALI37913.1"/>
    </source>
</evidence>
<dbReference type="GO" id="GO:0070037">
    <property type="term" value="F:rRNA (pseudouridine) methyltransferase activity"/>
    <property type="evidence" value="ECO:0007669"/>
    <property type="project" value="InterPro"/>
</dbReference>
<keyword evidence="10" id="KW-1185">Reference proteome</keyword>
<dbReference type="Pfam" id="PF03587">
    <property type="entry name" value="EMG1"/>
    <property type="match status" value="1"/>
</dbReference>
<reference evidence="10" key="1">
    <citation type="submission" date="2015-10" db="EMBL/GenBank/DDBJ databases">
        <title>Niche specialization of a soil ammonia-oxidizing archaeon, Candidatus Nitrosocosmicus oleophilus.</title>
        <authorList>
            <person name="Jung M.-Y."/>
            <person name="Rhee S.-K."/>
        </authorList>
    </citation>
    <scope>NUCLEOTIDE SEQUENCE [LARGE SCALE GENOMIC DNA]</scope>
    <source>
        <strain evidence="10">MY3</strain>
    </source>
</reference>
<evidence type="ECO:0000256" key="2">
    <source>
        <dbReference type="ARBA" id="ARBA00022517"/>
    </source>
</evidence>
<dbReference type="GeneID" id="60423523"/>